<evidence type="ECO:0000313" key="1">
    <source>
        <dbReference type="EMBL" id="NOJ71409.1"/>
    </source>
</evidence>
<proteinExistence type="predicted"/>
<protein>
    <submittedName>
        <fullName evidence="1">Uncharacterized protein</fullName>
    </submittedName>
</protein>
<name>A0AAP7DJB5_PAEAL</name>
<reference evidence="1 2" key="1">
    <citation type="submission" date="2020-05" db="EMBL/GenBank/DDBJ databases">
        <title>Whole genome sequencing and identification of novel metabolites from Paenibacillus alvei strain JR949.</title>
        <authorList>
            <person name="Rajendhran J."/>
            <person name="Sree Pranav P."/>
            <person name="Mahalakshmi B."/>
            <person name="Karthikeyan R."/>
        </authorList>
    </citation>
    <scope>NUCLEOTIDE SEQUENCE [LARGE SCALE GENOMIC DNA]</scope>
    <source>
        <strain evidence="1 2">JR949</strain>
    </source>
</reference>
<dbReference type="RefSeq" id="WP_171416874.1">
    <property type="nucleotide sequence ID" value="NZ_JABFOR010000014.1"/>
</dbReference>
<dbReference type="AlphaFoldDB" id="A0AAP7DJB5"/>
<accession>A0AAP7DJB5</accession>
<sequence length="237" mass="26641">MTMITAVSGRGFALITGDRILIKHEENGSRNVCATDSTKGQRLSDFVLCADAGIVGINDEIFRRLGDRINANSDLAECSKELNEVMLEIVCDEDFEYYDSIQTKPFRSYILLAGFNSDGSTDVIQHNIDFGEVRIDNQTLAENYAVDCGWCAYDDPTEYRLQSLYQELFHIPREEIESLTLEKAQTRSSVFHYIGARITPNSATLDFDVLSLKRADNGELVFEKSYDDGMLGEELGQ</sequence>
<comment type="caution">
    <text evidence="1">The sequence shown here is derived from an EMBL/GenBank/DDBJ whole genome shotgun (WGS) entry which is preliminary data.</text>
</comment>
<gene>
    <name evidence="1" type="ORF">HMI46_12660</name>
</gene>
<dbReference type="Proteomes" id="UP000552038">
    <property type="component" value="Unassembled WGS sequence"/>
</dbReference>
<evidence type="ECO:0000313" key="2">
    <source>
        <dbReference type="Proteomes" id="UP000552038"/>
    </source>
</evidence>
<dbReference type="EMBL" id="JABFOR010000014">
    <property type="protein sequence ID" value="NOJ71409.1"/>
    <property type="molecule type" value="Genomic_DNA"/>
</dbReference>
<organism evidence="1 2">
    <name type="scientific">Paenibacillus alvei</name>
    <name type="common">Bacillus alvei</name>
    <dbReference type="NCBI Taxonomy" id="44250"/>
    <lineage>
        <taxon>Bacteria</taxon>
        <taxon>Bacillati</taxon>
        <taxon>Bacillota</taxon>
        <taxon>Bacilli</taxon>
        <taxon>Bacillales</taxon>
        <taxon>Paenibacillaceae</taxon>
        <taxon>Paenibacillus</taxon>
    </lineage>
</organism>